<dbReference type="Pfam" id="PF14129">
    <property type="entry name" value="DUF4296"/>
    <property type="match status" value="1"/>
</dbReference>
<dbReference type="Proteomes" id="UP000237310">
    <property type="component" value="Unassembled WGS sequence"/>
</dbReference>
<dbReference type="RefSeq" id="WP_103805276.1">
    <property type="nucleotide sequence ID" value="NZ_PQVG01000003.1"/>
</dbReference>
<name>A0A2S5ACD2_9FLAO</name>
<organism evidence="3 4">
    <name type="scientific">Flavobacterium alvei</name>
    <dbReference type="NCBI Taxonomy" id="2080416"/>
    <lineage>
        <taxon>Bacteria</taxon>
        <taxon>Pseudomonadati</taxon>
        <taxon>Bacteroidota</taxon>
        <taxon>Flavobacteriia</taxon>
        <taxon>Flavobacteriales</taxon>
        <taxon>Flavobacteriaceae</taxon>
        <taxon>Flavobacterium</taxon>
    </lineage>
</organism>
<proteinExistence type="predicted"/>
<feature type="domain" description="DUF4296" evidence="2">
    <location>
        <begin position="25"/>
        <end position="106"/>
    </location>
</feature>
<dbReference type="OrthoDB" id="1525222at2"/>
<gene>
    <name evidence="3" type="ORF">C3L50_06090</name>
</gene>
<reference evidence="3 4" key="1">
    <citation type="submission" date="2018-01" db="EMBL/GenBank/DDBJ databases">
        <authorList>
            <person name="Gaut B.S."/>
            <person name="Morton B.R."/>
            <person name="Clegg M.T."/>
            <person name="Duvall M.R."/>
        </authorList>
    </citation>
    <scope>NUCLEOTIDE SEQUENCE [LARGE SCALE GENOMIC DNA]</scope>
    <source>
        <strain evidence="3 4">HR-AY</strain>
    </source>
</reference>
<keyword evidence="4" id="KW-1185">Reference proteome</keyword>
<feature type="coiled-coil region" evidence="1">
    <location>
        <begin position="95"/>
        <end position="134"/>
    </location>
</feature>
<evidence type="ECO:0000256" key="1">
    <source>
        <dbReference type="SAM" id="Coils"/>
    </source>
</evidence>
<evidence type="ECO:0000313" key="4">
    <source>
        <dbReference type="Proteomes" id="UP000237310"/>
    </source>
</evidence>
<keyword evidence="1" id="KW-0175">Coiled coil</keyword>
<accession>A0A2S5ACD2</accession>
<dbReference type="AlphaFoldDB" id="A0A2S5ACD2"/>
<dbReference type="PROSITE" id="PS51257">
    <property type="entry name" value="PROKAR_LIPOPROTEIN"/>
    <property type="match status" value="1"/>
</dbReference>
<comment type="caution">
    <text evidence="3">The sequence shown here is derived from an EMBL/GenBank/DDBJ whole genome shotgun (WGS) entry which is preliminary data.</text>
</comment>
<evidence type="ECO:0000259" key="2">
    <source>
        <dbReference type="Pfam" id="PF14129"/>
    </source>
</evidence>
<protein>
    <submittedName>
        <fullName evidence="3">DUF4296 domain-containing protein</fullName>
    </submittedName>
</protein>
<feature type="coiled-coil region" evidence="1">
    <location>
        <begin position="164"/>
        <end position="191"/>
    </location>
</feature>
<sequence length="195" mass="23012">MKKILPFFIVLFILVGCKKELVKEPKRLIEREEMVNIMYDLSLLEAMKVDNPILFDSLKNSPNQYIFKKYKIDSIQFVQSNIYYASDSKEYQKMFEKVKVRLEKEKIQLASLQKAEAKKEILKAKKKKKLLEKKQSDSIKRVHIEVSKTKKKLSKKEVSDSIKKAKTKAAKAKMTREIDSLKRIVAEQKRRQQIK</sequence>
<dbReference type="EMBL" id="PQVG01000003">
    <property type="protein sequence ID" value="POY40214.1"/>
    <property type="molecule type" value="Genomic_DNA"/>
</dbReference>
<dbReference type="InterPro" id="IPR025381">
    <property type="entry name" value="DUF4296"/>
</dbReference>
<evidence type="ECO:0000313" key="3">
    <source>
        <dbReference type="EMBL" id="POY40214.1"/>
    </source>
</evidence>